<organism evidence="2">
    <name type="scientific">Rhodococcus hoagii</name>
    <name type="common">Corynebacterium equii</name>
    <dbReference type="NCBI Taxonomy" id="43767"/>
    <lineage>
        <taxon>Bacteria</taxon>
        <taxon>Bacillati</taxon>
        <taxon>Actinomycetota</taxon>
        <taxon>Actinomycetes</taxon>
        <taxon>Mycobacteriales</taxon>
        <taxon>Nocardiaceae</taxon>
        <taxon>Prescottella</taxon>
    </lineage>
</organism>
<evidence type="ECO:0000256" key="1">
    <source>
        <dbReference type="SAM" id="MobiDB-lite"/>
    </source>
</evidence>
<accession>A0A0F7ICG2</accession>
<sequence length="40" mass="4225">MSHQTSGTHADAVHQHPPARSPGTSPAVPAHHRSPYEVST</sequence>
<feature type="region of interest" description="Disordered" evidence="1">
    <location>
        <begin position="1"/>
        <end position="40"/>
    </location>
</feature>
<geneLocation type="plasmid" evidence="2">
    <name>pVAPN1571</name>
</geneLocation>
<keyword evidence="2" id="KW-0614">Plasmid</keyword>
<name>A0A0F7ICG2_RHOHA</name>
<protein>
    <submittedName>
        <fullName evidence="2">Uncharacterized protein</fullName>
    </submittedName>
</protein>
<evidence type="ECO:0000313" key="2">
    <source>
        <dbReference type="EMBL" id="AKG90553.1"/>
    </source>
</evidence>
<dbReference type="AlphaFoldDB" id="A0A0F7ICG2"/>
<gene>
    <name evidence="2" type="ORF">pVAPN_1040</name>
</gene>
<dbReference type="EMBL" id="KF439868">
    <property type="protein sequence ID" value="AKG90553.1"/>
    <property type="molecule type" value="Genomic_DNA"/>
</dbReference>
<reference evidence="2" key="1">
    <citation type="journal article" date="2015" name="Infect. Immun.">
        <title>An Invertron-Like Linear Plasmid Mediates Intracellular Survival and Virulence in Bovine Isolates of Rhodococcus equi.</title>
        <authorList>
            <person name="Valero-Rello A."/>
            <person name="Hapeshi A."/>
            <person name="Anastasi E."/>
            <person name="Alvarez S."/>
            <person name="Scortti M."/>
            <person name="Meijer W.G."/>
            <person name="MacArthur I."/>
            <person name="Vazquez-Boland J.A."/>
        </authorList>
    </citation>
    <scope>NUCLEOTIDE SEQUENCE</scope>
    <source>
        <strain evidence="2">PAM1571</strain>
        <plasmid evidence="2">pVAPN1571</plasmid>
    </source>
</reference>
<proteinExistence type="predicted"/>